<evidence type="ECO:0000313" key="3">
    <source>
        <dbReference type="EMBL" id="KAF3450991.1"/>
    </source>
</evidence>
<name>A0A8K0HE54_9ROSA</name>
<dbReference type="EMBL" id="VOIH02000003">
    <property type="protein sequence ID" value="KAF3450991.1"/>
    <property type="molecule type" value="Genomic_DNA"/>
</dbReference>
<dbReference type="Proteomes" id="UP000796880">
    <property type="component" value="Unassembled WGS sequence"/>
</dbReference>
<feature type="chain" id="PRO_5035430949" evidence="2">
    <location>
        <begin position="18"/>
        <end position="143"/>
    </location>
</feature>
<reference evidence="3" key="1">
    <citation type="submission" date="2020-03" db="EMBL/GenBank/DDBJ databases">
        <title>A high-quality chromosome-level genome assembly of a woody plant with both climbing and erect habits, Rhamnella rubrinervis.</title>
        <authorList>
            <person name="Lu Z."/>
            <person name="Yang Y."/>
            <person name="Zhu X."/>
            <person name="Sun Y."/>
        </authorList>
    </citation>
    <scope>NUCLEOTIDE SEQUENCE</scope>
    <source>
        <strain evidence="3">BYM</strain>
        <tissue evidence="3">Leaf</tissue>
    </source>
</reference>
<evidence type="ECO:0000256" key="2">
    <source>
        <dbReference type="SAM" id="SignalP"/>
    </source>
</evidence>
<feature type="compositionally biased region" description="Basic and acidic residues" evidence="1">
    <location>
        <begin position="62"/>
        <end position="75"/>
    </location>
</feature>
<dbReference type="OrthoDB" id="1166521at2759"/>
<organism evidence="3 4">
    <name type="scientific">Rhamnella rubrinervis</name>
    <dbReference type="NCBI Taxonomy" id="2594499"/>
    <lineage>
        <taxon>Eukaryota</taxon>
        <taxon>Viridiplantae</taxon>
        <taxon>Streptophyta</taxon>
        <taxon>Embryophyta</taxon>
        <taxon>Tracheophyta</taxon>
        <taxon>Spermatophyta</taxon>
        <taxon>Magnoliopsida</taxon>
        <taxon>eudicotyledons</taxon>
        <taxon>Gunneridae</taxon>
        <taxon>Pentapetalae</taxon>
        <taxon>rosids</taxon>
        <taxon>fabids</taxon>
        <taxon>Rosales</taxon>
        <taxon>Rhamnaceae</taxon>
        <taxon>rhamnoid group</taxon>
        <taxon>Rhamneae</taxon>
        <taxon>Rhamnella</taxon>
    </lineage>
</organism>
<feature type="region of interest" description="Disordered" evidence="1">
    <location>
        <begin position="62"/>
        <end position="90"/>
    </location>
</feature>
<sequence length="143" mass="15789">MKGRLLAWFLFISCTHALAILALESASNLQDKVFESSKPIMQGIKVGAVNGTIGLYPEGNGRENMRKSTRFESRKSQRGKGSYGGANIVHRPPNERSRGVSLVARRPRTSLFIAIITFIASKLHSVSCFSLPSFTLIYLHGHE</sequence>
<accession>A0A8K0HE54</accession>
<dbReference type="AlphaFoldDB" id="A0A8K0HE54"/>
<proteinExistence type="predicted"/>
<comment type="caution">
    <text evidence="3">The sequence shown here is derived from an EMBL/GenBank/DDBJ whole genome shotgun (WGS) entry which is preliminary data.</text>
</comment>
<feature type="signal peptide" evidence="2">
    <location>
        <begin position="1"/>
        <end position="17"/>
    </location>
</feature>
<gene>
    <name evidence="3" type="ORF">FNV43_RR07080</name>
</gene>
<keyword evidence="4" id="KW-1185">Reference proteome</keyword>
<evidence type="ECO:0000256" key="1">
    <source>
        <dbReference type="SAM" id="MobiDB-lite"/>
    </source>
</evidence>
<evidence type="ECO:0000313" key="4">
    <source>
        <dbReference type="Proteomes" id="UP000796880"/>
    </source>
</evidence>
<keyword evidence="2" id="KW-0732">Signal</keyword>
<protein>
    <submittedName>
        <fullName evidence="3">Uncharacterized protein</fullName>
    </submittedName>
</protein>